<feature type="binding site" evidence="13">
    <location>
        <position position="455"/>
    </location>
    <ligand>
        <name>thiamine diphosphate</name>
        <dbReference type="ChEBI" id="CHEBI:58937"/>
    </ligand>
</feature>
<dbReference type="NCBIfam" id="TIGR00232">
    <property type="entry name" value="tktlase_bact"/>
    <property type="match status" value="1"/>
</dbReference>
<dbReference type="CDD" id="cd02012">
    <property type="entry name" value="TPP_TK"/>
    <property type="match status" value="1"/>
</dbReference>
<dbReference type="InterPro" id="IPR020826">
    <property type="entry name" value="Transketolase_BS"/>
</dbReference>
<feature type="binding site" evidence="12">
    <location>
        <position position="479"/>
    </location>
    <ligand>
        <name>substrate</name>
    </ligand>
</feature>
<feature type="binding site" evidence="12">
    <location>
        <position position="375"/>
    </location>
    <ligand>
        <name>substrate</name>
    </ligand>
</feature>
<evidence type="ECO:0000256" key="11">
    <source>
        <dbReference type="PIRSR" id="PIRSR605478-1"/>
    </source>
</evidence>
<evidence type="ECO:0000256" key="16">
    <source>
        <dbReference type="RuleBase" id="RU004996"/>
    </source>
</evidence>
<dbReference type="SUPFAM" id="SSF52922">
    <property type="entry name" value="TK C-terminal domain-like"/>
    <property type="match status" value="1"/>
</dbReference>
<feature type="binding site" evidence="12">
    <location>
        <position position="538"/>
    </location>
    <ligand>
        <name>substrate</name>
    </ligand>
</feature>
<evidence type="ECO:0000256" key="7">
    <source>
        <dbReference type="ARBA" id="ARBA00022842"/>
    </source>
</evidence>
<keyword evidence="5 16" id="KW-0808">Transferase</keyword>
<evidence type="ECO:0000256" key="3">
    <source>
        <dbReference type="ARBA" id="ARBA00013152"/>
    </source>
</evidence>
<dbReference type="InterPro" id="IPR033247">
    <property type="entry name" value="Transketolase_fam"/>
</dbReference>
<dbReference type="PANTHER" id="PTHR43522">
    <property type="entry name" value="TRANSKETOLASE"/>
    <property type="match status" value="1"/>
</dbReference>
<dbReference type="GO" id="GO:0004802">
    <property type="term" value="F:transketolase activity"/>
    <property type="evidence" value="ECO:0007669"/>
    <property type="project" value="UniProtKB-UniRule"/>
</dbReference>
<evidence type="ECO:0000256" key="13">
    <source>
        <dbReference type="PIRSR" id="PIRSR605478-3"/>
    </source>
</evidence>
<accession>A0A1H8L4I3</accession>
<evidence type="ECO:0000256" key="15">
    <source>
        <dbReference type="PIRSR" id="PIRSR605478-5"/>
    </source>
</evidence>
<evidence type="ECO:0000256" key="4">
    <source>
        <dbReference type="ARBA" id="ARBA00016662"/>
    </source>
</evidence>
<dbReference type="OrthoDB" id="8732661at2"/>
<feature type="binding site" evidence="12">
    <location>
        <position position="491"/>
    </location>
    <ligand>
        <name>substrate</name>
    </ligand>
</feature>
<reference evidence="18 21" key="2">
    <citation type="submission" date="2021-06" db="EMBL/GenBank/DDBJ databases">
        <title>Whole genome sequence of Paenibacillus sophorae DSM23020 for comparative genomics.</title>
        <authorList>
            <person name="Kim M.-J."/>
            <person name="Lee G."/>
            <person name="Shin J.-H."/>
        </authorList>
    </citation>
    <scope>NUCLEOTIDE SEQUENCE [LARGE SCALE GENOMIC DNA]</scope>
    <source>
        <strain evidence="18 21">DSM 23020</strain>
    </source>
</reference>
<dbReference type="CDD" id="cd07033">
    <property type="entry name" value="TPP_PYR_DXS_TK_like"/>
    <property type="match status" value="1"/>
</dbReference>
<feature type="site" description="Important for catalytic activity" evidence="15">
    <location>
        <position position="42"/>
    </location>
</feature>
<dbReference type="InterPro" id="IPR049557">
    <property type="entry name" value="Transketolase_CS"/>
</dbReference>
<feature type="binding site" evidence="13">
    <location>
        <position position="172"/>
    </location>
    <ligand>
        <name>thiamine diphosphate</name>
        <dbReference type="ChEBI" id="CHEBI:58937"/>
    </ligand>
</feature>
<dbReference type="SMART" id="SM00861">
    <property type="entry name" value="Transket_pyr"/>
    <property type="match status" value="1"/>
</dbReference>
<dbReference type="AlphaFoldDB" id="A0A1H8L4I3"/>
<dbReference type="EC" id="2.2.1.1" evidence="3 10"/>
<feature type="binding site" evidence="13">
    <location>
        <position position="82"/>
    </location>
    <ligand>
        <name>thiamine diphosphate</name>
        <dbReference type="ChEBI" id="CHEBI:58937"/>
    </ligand>
</feature>
<evidence type="ECO:0000256" key="2">
    <source>
        <dbReference type="ARBA" id="ARBA00011738"/>
    </source>
</evidence>
<comment type="function">
    <text evidence="16">Catalyzes the transfer of a two-carbon ketol group from a ketose donor to an aldose acceptor, via a covalent intermediate with the cofactor thiamine pyrophosphate.</text>
</comment>
<dbReference type="GO" id="GO:0046872">
    <property type="term" value="F:metal ion binding"/>
    <property type="evidence" value="ECO:0007669"/>
    <property type="project" value="UniProtKB-KW"/>
</dbReference>
<comment type="cofactor">
    <cofactor evidence="14">
        <name>Mg(2+)</name>
        <dbReference type="ChEBI" id="CHEBI:18420"/>
    </cofactor>
    <text evidence="14">Binds 1 Mg(2+) ion per subunit. Can also utilize other divalent metal cations, such as Ca(2+), Mn(2+) and Co(2+).</text>
</comment>
<feature type="binding site" evidence="13">
    <location>
        <position position="280"/>
    </location>
    <ligand>
        <name>thiamine diphosphate</name>
        <dbReference type="ChEBI" id="CHEBI:58937"/>
    </ligand>
</feature>
<dbReference type="PANTHER" id="PTHR43522:SF2">
    <property type="entry name" value="TRANSKETOLASE 1-RELATED"/>
    <property type="match status" value="1"/>
</dbReference>
<dbReference type="SUPFAM" id="SSF52518">
    <property type="entry name" value="Thiamin diphosphate-binding fold (THDP-binding)"/>
    <property type="match status" value="2"/>
</dbReference>
<dbReference type="PROSITE" id="PS00802">
    <property type="entry name" value="TRANSKETOLASE_2"/>
    <property type="match status" value="1"/>
</dbReference>
<evidence type="ECO:0000256" key="9">
    <source>
        <dbReference type="ARBA" id="ARBA00049473"/>
    </source>
</evidence>
<feature type="binding site" evidence="14">
    <location>
        <position position="203"/>
    </location>
    <ligand>
        <name>Mg(2+)</name>
        <dbReference type="ChEBI" id="CHEBI:18420"/>
    </ligand>
</feature>
<name>A0A1H8L4I3_9BACL</name>
<gene>
    <name evidence="18" type="primary">tkt</name>
    <name evidence="18" type="ORF">KP014_09935</name>
    <name evidence="19" type="ORF">SAMN04487895_104173</name>
</gene>
<sequence>MTEQQAKEQAIHKDENSTVDNLAITTIRTLAIDAIEKANSGHPGMPMGSAPMGYQLFAKTMNHNPEHPTWANRDRFVLSAGHGSMLLYSLLHLSGYDLPMEELKQFRQWGSLTPGHPEFGHTAGVDATTGPLGQGIAMAVGMAIAEAQLSATYNKDQYNVIDHYTYAICGDGDLMEGISSEAASLAGHLKLGKLVVLYDSNDISLDGKLNLSFSENVAKRFEAYGWNVLRVEDGNDLPAIGKAIAEGQAITDKPTLIEVKTVIGYGSPNKQGKGGHGGTHGSPLGAEEAKLTKEFYKWVYEEDFYVPDEVRALFAEVKEQGIAANKAWDEKFAAYKKAYPELAAQLETVLSGDLPEGWDAKLPLYKAEDKAVSTRVASGNALNGLAAGVPQLFGGSADLESSTMTHLNGLASFTPESYDGRNIYFGVREFGMAAAMNGIALHTGLKVFGGTFFVFTDYLRPAVRLAAIMKLPVTYVLTHDSIAVGEDGPTHEPIEQLASLRIIPGLTVIRPADGNETSAAWAYAVENKENPVALVLTRQNLPILSGTVEGVRDNIKRGGYVISDAKNGKPQAQIIATGSEVQLAVKAQAALAEEGIDVRVISLPSWDLFEKQDKAYRDSVILPDVKARLAIEMAQTFGWERYVGDQGDILGITTFGASAPGDTVIKEYGFTVENVVNRVKALL</sequence>
<dbReference type="EMBL" id="CP076607">
    <property type="protein sequence ID" value="QWU17437.1"/>
    <property type="molecule type" value="Genomic_DNA"/>
</dbReference>
<comment type="cofactor">
    <cofactor evidence="13">
        <name>thiamine diphosphate</name>
        <dbReference type="ChEBI" id="CHEBI:58937"/>
    </cofactor>
    <text evidence="13">Binds 1 thiamine pyrophosphate per subunit. During the reaction, the substrate forms a covalent intermediate with the cofactor.</text>
</comment>
<evidence type="ECO:0000313" key="21">
    <source>
        <dbReference type="Proteomes" id="UP000683429"/>
    </source>
</evidence>
<dbReference type="STRING" id="1333845.SAMN04487895_104173"/>
<evidence type="ECO:0000313" key="18">
    <source>
        <dbReference type="EMBL" id="QWU17437.1"/>
    </source>
</evidence>
<dbReference type="InterPro" id="IPR029061">
    <property type="entry name" value="THDP-binding"/>
</dbReference>
<keyword evidence="16" id="KW-0106">Calcium</keyword>
<dbReference type="PROSITE" id="PS00801">
    <property type="entry name" value="TRANSKETOLASE_1"/>
    <property type="match status" value="1"/>
</dbReference>
<dbReference type="FunFam" id="3.40.50.920:FF:000003">
    <property type="entry name" value="Transketolase"/>
    <property type="match status" value="1"/>
</dbReference>
<keyword evidence="21" id="KW-1185">Reference proteome</keyword>
<keyword evidence="8 13" id="KW-0786">Thiamine pyrophosphate</keyword>
<feature type="binding site" evidence="12">
    <location>
        <position position="280"/>
    </location>
    <ligand>
        <name>substrate</name>
    </ligand>
</feature>
<dbReference type="InterPro" id="IPR005478">
    <property type="entry name" value="Transketolase_bac-like"/>
</dbReference>
<dbReference type="InterPro" id="IPR005474">
    <property type="entry name" value="Transketolase_N"/>
</dbReference>
<dbReference type="Gene3D" id="3.40.50.970">
    <property type="match status" value="2"/>
</dbReference>
<dbReference type="EMBL" id="FODH01000004">
    <property type="protein sequence ID" value="SEO00019.1"/>
    <property type="molecule type" value="Genomic_DNA"/>
</dbReference>
<comment type="subunit">
    <text evidence="2 16">Homodimer.</text>
</comment>
<dbReference type="InterPro" id="IPR055152">
    <property type="entry name" value="Transketolase-like_C_2"/>
</dbReference>
<evidence type="ECO:0000256" key="10">
    <source>
        <dbReference type="NCBIfam" id="TIGR00232"/>
    </source>
</evidence>
<feature type="binding site" evidence="14">
    <location>
        <position position="201"/>
    </location>
    <ligand>
        <name>Mg(2+)</name>
        <dbReference type="ChEBI" id="CHEBI:18420"/>
    </ligand>
</feature>
<evidence type="ECO:0000256" key="8">
    <source>
        <dbReference type="ARBA" id="ARBA00023052"/>
    </source>
</evidence>
<evidence type="ECO:0000256" key="6">
    <source>
        <dbReference type="ARBA" id="ARBA00022723"/>
    </source>
</evidence>
<keyword evidence="7 14" id="KW-0460">Magnesium</keyword>
<keyword evidence="6 14" id="KW-0479">Metal-binding</keyword>
<proteinExistence type="inferred from homology"/>
<comment type="cofactor">
    <cofactor evidence="16">
        <name>Mg(2+)</name>
        <dbReference type="ChEBI" id="CHEBI:18420"/>
    </cofactor>
    <cofactor evidence="16">
        <name>Ca(2+)</name>
        <dbReference type="ChEBI" id="CHEBI:29108"/>
    </cofactor>
    <cofactor evidence="16">
        <name>Mn(2+)</name>
        <dbReference type="ChEBI" id="CHEBI:29035"/>
    </cofactor>
    <cofactor evidence="16">
        <name>Co(2+)</name>
        <dbReference type="ChEBI" id="CHEBI:48828"/>
    </cofactor>
    <text evidence="16">Binds 1 Mg(2+) ion per subunit. Can also utilize other divalent metal cations, such as Ca(2+), Mn(2+) and Co(2+).</text>
</comment>
<feature type="binding site" evidence="12">
    <location>
        <position position="42"/>
    </location>
    <ligand>
        <name>substrate</name>
    </ligand>
</feature>
<feature type="binding site" evidence="13">
    <location>
        <begin position="130"/>
        <end position="132"/>
    </location>
    <ligand>
        <name>thiamine diphosphate</name>
        <dbReference type="ChEBI" id="CHEBI:58937"/>
    </ligand>
</feature>
<evidence type="ECO:0000256" key="14">
    <source>
        <dbReference type="PIRSR" id="PIRSR605478-4"/>
    </source>
</evidence>
<dbReference type="Pfam" id="PF02779">
    <property type="entry name" value="Transket_pyr"/>
    <property type="match status" value="1"/>
</dbReference>
<evidence type="ECO:0000313" key="20">
    <source>
        <dbReference type="Proteomes" id="UP000198809"/>
    </source>
</evidence>
<feature type="binding site" evidence="13">
    <location>
        <position position="201"/>
    </location>
    <ligand>
        <name>thiamine diphosphate</name>
        <dbReference type="ChEBI" id="CHEBI:58937"/>
    </ligand>
</feature>
<dbReference type="InterPro" id="IPR009014">
    <property type="entry name" value="Transketo_C/PFOR_II"/>
</dbReference>
<feature type="binding site" evidence="12">
    <location>
        <position position="402"/>
    </location>
    <ligand>
        <name>substrate</name>
    </ligand>
</feature>
<feature type="active site" description="Proton donor" evidence="11">
    <location>
        <position position="429"/>
    </location>
</feature>
<dbReference type="Gene3D" id="3.40.50.920">
    <property type="match status" value="1"/>
</dbReference>
<feature type="site" description="Important for catalytic activity" evidence="15">
    <location>
        <position position="280"/>
    </location>
</feature>
<evidence type="ECO:0000256" key="12">
    <source>
        <dbReference type="PIRSR" id="PIRSR605478-2"/>
    </source>
</evidence>
<protein>
    <recommendedName>
        <fullName evidence="4 10">Transketolase</fullName>
        <ecNumber evidence="3 10">2.2.1.1</ecNumber>
    </recommendedName>
</protein>
<dbReference type="InterPro" id="IPR005475">
    <property type="entry name" value="Transketolase-like_Pyr-bd"/>
</dbReference>
<dbReference type="Proteomes" id="UP000683429">
    <property type="component" value="Chromosome"/>
</dbReference>
<comment type="catalytic activity">
    <reaction evidence="9 16">
        <text>D-sedoheptulose 7-phosphate + D-glyceraldehyde 3-phosphate = aldehydo-D-ribose 5-phosphate + D-xylulose 5-phosphate</text>
        <dbReference type="Rhea" id="RHEA:10508"/>
        <dbReference type="ChEBI" id="CHEBI:57483"/>
        <dbReference type="ChEBI" id="CHEBI:57737"/>
        <dbReference type="ChEBI" id="CHEBI:58273"/>
        <dbReference type="ChEBI" id="CHEBI:59776"/>
        <dbReference type="EC" id="2.2.1.1"/>
    </reaction>
</comment>
<dbReference type="RefSeq" id="WP_036593115.1">
    <property type="nucleotide sequence ID" value="NZ_CP076607.1"/>
</dbReference>
<dbReference type="FunFam" id="3.40.50.970:FF:000003">
    <property type="entry name" value="Transketolase"/>
    <property type="match status" value="1"/>
</dbReference>
<feature type="domain" description="Transketolase-like pyrimidine-binding" evidence="17">
    <location>
        <begin position="372"/>
        <end position="543"/>
    </location>
</feature>
<evidence type="ECO:0000313" key="19">
    <source>
        <dbReference type="EMBL" id="SEO00019.1"/>
    </source>
</evidence>
<feature type="binding site" evidence="14">
    <location>
        <position position="171"/>
    </location>
    <ligand>
        <name>Mg(2+)</name>
        <dbReference type="ChEBI" id="CHEBI:18420"/>
    </ligand>
</feature>
<dbReference type="Pfam" id="PF22613">
    <property type="entry name" value="Transketolase_C_1"/>
    <property type="match status" value="1"/>
</dbReference>
<evidence type="ECO:0000256" key="1">
    <source>
        <dbReference type="ARBA" id="ARBA00007131"/>
    </source>
</evidence>
<evidence type="ECO:0000256" key="5">
    <source>
        <dbReference type="ARBA" id="ARBA00022679"/>
    </source>
</evidence>
<dbReference type="GO" id="GO:0005829">
    <property type="term" value="C:cytosol"/>
    <property type="evidence" value="ECO:0007669"/>
    <property type="project" value="TreeGrafter"/>
</dbReference>
<dbReference type="FunFam" id="3.40.50.970:FF:000004">
    <property type="entry name" value="Transketolase"/>
    <property type="match status" value="1"/>
</dbReference>
<organism evidence="19 20">
    <name type="scientific">Paenibacillus sophorae</name>
    <dbReference type="NCBI Taxonomy" id="1333845"/>
    <lineage>
        <taxon>Bacteria</taxon>
        <taxon>Bacillati</taxon>
        <taxon>Bacillota</taxon>
        <taxon>Bacilli</taxon>
        <taxon>Bacillales</taxon>
        <taxon>Paenibacillaceae</taxon>
        <taxon>Paenibacillus</taxon>
    </lineage>
</organism>
<dbReference type="Pfam" id="PF00456">
    <property type="entry name" value="Transketolase_N"/>
    <property type="match status" value="1"/>
</dbReference>
<comment type="similarity">
    <text evidence="1 16">Belongs to the transketolase family.</text>
</comment>
<evidence type="ECO:0000259" key="17">
    <source>
        <dbReference type="SMART" id="SM00861"/>
    </source>
</evidence>
<reference evidence="19 20" key="1">
    <citation type="submission" date="2016-10" db="EMBL/GenBank/DDBJ databases">
        <authorList>
            <person name="de Groot N.N."/>
        </authorList>
    </citation>
    <scope>NUCLEOTIDE SEQUENCE [LARGE SCALE GENOMIC DNA]</scope>
    <source>
        <strain evidence="19 20">CGMCC 1.10238</strain>
    </source>
</reference>
<dbReference type="Proteomes" id="UP000198809">
    <property type="component" value="Unassembled WGS sequence"/>
</dbReference>
<dbReference type="GO" id="GO:0006098">
    <property type="term" value="P:pentose-phosphate shunt"/>
    <property type="evidence" value="ECO:0007669"/>
    <property type="project" value="TreeGrafter"/>
</dbReference>
<feature type="binding site" evidence="12">
    <location>
        <position position="487"/>
    </location>
    <ligand>
        <name>substrate</name>
    </ligand>
</feature>